<accession>A0A0N8H7L5</accession>
<name>A0A0N8H7L5_9HYPO</name>
<evidence type="ECO:0000313" key="1">
    <source>
        <dbReference type="EMBL" id="KPM42108.1"/>
    </source>
</evidence>
<proteinExistence type="predicted"/>
<organism evidence="1 2">
    <name type="scientific">Neonectria ditissima</name>
    <dbReference type="NCBI Taxonomy" id="78410"/>
    <lineage>
        <taxon>Eukaryota</taxon>
        <taxon>Fungi</taxon>
        <taxon>Dikarya</taxon>
        <taxon>Ascomycota</taxon>
        <taxon>Pezizomycotina</taxon>
        <taxon>Sordariomycetes</taxon>
        <taxon>Hypocreomycetidae</taxon>
        <taxon>Hypocreales</taxon>
        <taxon>Nectriaceae</taxon>
        <taxon>Neonectria</taxon>
    </lineage>
</organism>
<protein>
    <recommendedName>
        <fullName evidence="3">Prolyl 4-hydroxylase alpha subunit domain-containing protein</fullName>
    </recommendedName>
</protein>
<reference evidence="1 2" key="1">
    <citation type="submission" date="2015-09" db="EMBL/GenBank/DDBJ databases">
        <title>Draft genome of a European isolate of the apple canker pathogen Neonectria ditissima.</title>
        <authorList>
            <person name="Gomez-Cortecero A."/>
            <person name="Harrison R.J."/>
            <person name="Armitage A.D."/>
        </authorList>
    </citation>
    <scope>NUCLEOTIDE SEQUENCE [LARGE SCALE GENOMIC DNA]</scope>
    <source>
        <strain evidence="1 2">R09/05</strain>
    </source>
</reference>
<evidence type="ECO:0008006" key="3">
    <source>
        <dbReference type="Google" id="ProtNLM"/>
    </source>
</evidence>
<evidence type="ECO:0000313" key="2">
    <source>
        <dbReference type="Proteomes" id="UP000050424"/>
    </source>
</evidence>
<gene>
    <name evidence="1" type="ORF">AK830_g4446</name>
</gene>
<dbReference type="OrthoDB" id="5127183at2759"/>
<sequence>MMRHVVQGRGLSAKVHPLIFRNTPPDTSSPVNLRTLSFLTALVADAVEGGSQYRMLTHHQKRSVAVGVRDLYIAESHHLLDENEKHTLAQMLHIVDESLDTLQTGGMTVSFYPSKNFTIMKFIQDLDNIMAATQLELYAQYMDTPKLFAVFVNAADLKALTQALKASNVLRKLAGGRLSSSFEFVNYVFRCNRFEPQDSNFHCHLDTPYYDNARSHVSKYTLLIYLTGGQNESVLRVKDVSLDEVDKMTCVIFDQRCEHEGRPFLTGTKTFVRTELVFKDEKLSRNDQAAALFSEACYMTGQSMFDKDMTSYSHECFERANSLRWAVEKSASQPPVYLSKEFQDIQFLTNGYNYWFPRGSGFDAKACTLVAVLDYFNCKVGQQPFQSLSSATKIQERIYSTQEIWSLLLRDQAKKPRGFKRLQESDVDSLIKTGPHKPFLWHFEDWDGEPEEIEHFEKDGDGCCPMHSFPMFNPWKNEDVMKAYDLCCDYTRKRLLRAPLLLFDQEIIINEDSIQVVGDKIFILRDQNCHPIRPVNFAACWCDEPAPPDFIVVGEEIVSPDLLVPPITLHESPEGYTLGLDFFRNDWMLKVDEEHSIPVPDLSERPDDETPFVIRIPESAEGMERVFNYWE</sequence>
<keyword evidence="2" id="KW-1185">Reference proteome</keyword>
<comment type="caution">
    <text evidence="1">The sequence shown here is derived from an EMBL/GenBank/DDBJ whole genome shotgun (WGS) entry which is preliminary data.</text>
</comment>
<dbReference type="AlphaFoldDB" id="A0A0N8H7L5"/>
<dbReference type="Proteomes" id="UP000050424">
    <property type="component" value="Unassembled WGS sequence"/>
</dbReference>
<dbReference type="EMBL" id="LKCW01000054">
    <property type="protein sequence ID" value="KPM42108.1"/>
    <property type="molecule type" value="Genomic_DNA"/>
</dbReference>